<protein>
    <submittedName>
        <fullName evidence="1">Uncharacterized protein</fullName>
    </submittedName>
</protein>
<sequence length="91" mass="9215">MIDTLGPSGALNSANGFIDGLRAVLTTATCAQWTGTGGDSYRLARDEAVAQAQVVLDDIQAAVDLVPSLGSCAKGRADLQPSGFSASSGTW</sequence>
<comment type="caution">
    <text evidence="1">The sequence shown here is derived from an EMBL/GenBank/DDBJ whole genome shotgun (WGS) entry which is preliminary data.</text>
</comment>
<dbReference type="EMBL" id="JABZGF010000034">
    <property type="protein sequence ID" value="MBF0966002.1"/>
    <property type="molecule type" value="Genomic_DNA"/>
</dbReference>
<evidence type="ECO:0000313" key="1">
    <source>
        <dbReference type="EMBL" id="MBF0966002.1"/>
    </source>
</evidence>
<proteinExistence type="predicted"/>
<dbReference type="Proteomes" id="UP000759246">
    <property type="component" value="Unassembled WGS sequence"/>
</dbReference>
<accession>A0A929RN52</accession>
<dbReference type="AlphaFoldDB" id="A0A929RN52"/>
<evidence type="ECO:0000313" key="2">
    <source>
        <dbReference type="Proteomes" id="UP000759246"/>
    </source>
</evidence>
<reference evidence="1" key="1">
    <citation type="submission" date="2020-04" db="EMBL/GenBank/DDBJ databases">
        <title>Deep metagenomics examines the oral microbiome during advanced dental caries in children, revealing novel taxa and co-occurrences with host molecules.</title>
        <authorList>
            <person name="Baker J.L."/>
            <person name="Morton J.T."/>
            <person name="Dinis M."/>
            <person name="Alvarez R."/>
            <person name="Tran N.C."/>
            <person name="Knight R."/>
            <person name="Edlund A."/>
        </authorList>
    </citation>
    <scope>NUCLEOTIDE SEQUENCE</scope>
    <source>
        <strain evidence="1">JCVI_30_bin.13</strain>
    </source>
</reference>
<gene>
    <name evidence="1" type="ORF">HXK09_02340</name>
</gene>
<organism evidence="1 2">
    <name type="scientific">Actinomyces bouchesdurhonensis</name>
    <dbReference type="NCBI Taxonomy" id="1852361"/>
    <lineage>
        <taxon>Bacteria</taxon>
        <taxon>Bacillati</taxon>
        <taxon>Actinomycetota</taxon>
        <taxon>Actinomycetes</taxon>
        <taxon>Actinomycetales</taxon>
        <taxon>Actinomycetaceae</taxon>
        <taxon>Actinomyces</taxon>
    </lineage>
</organism>
<dbReference type="RefSeq" id="WP_129582550.1">
    <property type="nucleotide sequence ID" value="NZ_CBDFBV010000005.1"/>
</dbReference>
<name>A0A929RN52_9ACTO</name>
<dbReference type="OrthoDB" id="3259807at2"/>